<organism evidence="1 2">
    <name type="scientific">Nostoc flagelliforme CCNUN1</name>
    <dbReference type="NCBI Taxonomy" id="2038116"/>
    <lineage>
        <taxon>Bacteria</taxon>
        <taxon>Bacillati</taxon>
        <taxon>Cyanobacteriota</taxon>
        <taxon>Cyanophyceae</taxon>
        <taxon>Nostocales</taxon>
        <taxon>Nostocaceae</taxon>
        <taxon>Nostoc</taxon>
    </lineage>
</organism>
<evidence type="ECO:0000313" key="2">
    <source>
        <dbReference type="Proteomes" id="UP000232003"/>
    </source>
</evidence>
<dbReference type="EMBL" id="CP024791">
    <property type="protein sequence ID" value="AUB43494.1"/>
    <property type="molecule type" value="Genomic_DNA"/>
</dbReference>
<accession>A0A2K8T727</accession>
<protein>
    <submittedName>
        <fullName evidence="1">Uncharacterized protein</fullName>
    </submittedName>
</protein>
<reference evidence="1 2" key="1">
    <citation type="submission" date="2017-11" db="EMBL/GenBank/DDBJ databases">
        <title>Complete genome of a free-living desiccation-tolerant cyanobacterium and its photosynthetic adaptation to extreme terrestrial habitat.</title>
        <authorList>
            <person name="Shang J."/>
        </authorList>
    </citation>
    <scope>NUCLEOTIDE SEQUENCE [LARGE SCALE GENOMIC DNA]</scope>
    <source>
        <strain evidence="1 2">CCNUN1</strain>
        <plasmid evidence="2">pnfsy06</plasmid>
    </source>
</reference>
<dbReference type="Proteomes" id="UP000232003">
    <property type="component" value="Plasmid pNFSY06"/>
</dbReference>
<gene>
    <name evidence="1" type="ORF">COO91_09675</name>
</gene>
<name>A0A2K8T727_9NOSO</name>
<keyword evidence="2" id="KW-1185">Reference proteome</keyword>
<dbReference type="AlphaFoldDB" id="A0A2K8T727"/>
<geneLocation type="plasmid" evidence="2">
    <name>pnfsy06</name>
</geneLocation>
<sequence>MIWQSKSLLTLLSLSLAYPGEFYAKVNYFYKTLHNEMLNVTTEKSG</sequence>
<proteinExistence type="predicted"/>
<keyword evidence="1" id="KW-0614">Plasmid</keyword>
<evidence type="ECO:0000313" key="1">
    <source>
        <dbReference type="EMBL" id="AUB43494.1"/>
    </source>
</evidence>
<dbReference type="KEGG" id="nfl:COO91_09675"/>